<accession>A0A4P6YRX8</accession>
<dbReference type="RefSeq" id="WP_133362450.1">
    <property type="nucleotide sequence ID" value="NZ_CP037940.1"/>
</dbReference>
<protein>
    <recommendedName>
        <fullName evidence="3">Leucine-rich repeat domain-containing protein</fullName>
    </recommendedName>
</protein>
<gene>
    <name evidence="1" type="ORF">EQG49_02260</name>
</gene>
<organism evidence="1 2">
    <name type="scientific">Periweissella cryptocerci</name>
    <dbReference type="NCBI Taxonomy" id="2506420"/>
    <lineage>
        <taxon>Bacteria</taxon>
        <taxon>Bacillati</taxon>
        <taxon>Bacillota</taxon>
        <taxon>Bacilli</taxon>
        <taxon>Lactobacillales</taxon>
        <taxon>Lactobacillaceae</taxon>
        <taxon>Periweissella</taxon>
    </lineage>
</organism>
<proteinExistence type="predicted"/>
<reference evidence="2" key="1">
    <citation type="submission" date="2019-03" db="EMBL/GenBank/DDBJ databases">
        <title>Weissella sp. 26KH-42 Genome sequencing.</title>
        <authorList>
            <person name="Heo J."/>
            <person name="Kim S.-J."/>
            <person name="Kim J.-S."/>
            <person name="Hong S.-B."/>
            <person name="Kwon S.-W."/>
        </authorList>
    </citation>
    <scope>NUCLEOTIDE SEQUENCE [LARGE SCALE GENOMIC DNA]</scope>
    <source>
        <strain evidence="2">26KH-42</strain>
    </source>
</reference>
<dbReference type="AlphaFoldDB" id="A0A4P6YRX8"/>
<dbReference type="Gene3D" id="3.80.10.10">
    <property type="entry name" value="Ribonuclease Inhibitor"/>
    <property type="match status" value="1"/>
</dbReference>
<dbReference type="InterPro" id="IPR026906">
    <property type="entry name" value="LRR_5"/>
</dbReference>
<dbReference type="KEGG" id="wei:EQG49_02260"/>
<name>A0A4P6YRX8_9LACO</name>
<dbReference type="EMBL" id="CP037940">
    <property type="protein sequence ID" value="QBO35370.1"/>
    <property type="molecule type" value="Genomic_DNA"/>
</dbReference>
<dbReference type="Pfam" id="PF13306">
    <property type="entry name" value="LRR_5"/>
    <property type="match status" value="1"/>
</dbReference>
<evidence type="ECO:0000313" key="2">
    <source>
        <dbReference type="Proteomes" id="UP000292886"/>
    </source>
</evidence>
<sequence>MTIEEKLMQINSVKTDIKNALIEKNMDMDSVAFDGYADKVRDIPAAETPQPLPMVDHGFGLITLNDEDRTQIEVLTAEDFNVLCASSSTKAVPTSPITINNVVLWLSEILTFQFGADFNLTTINSYFLGGATTLNKISAIPNCVTYIASNFLYSCYWFNGSIVLPNKLDHIETGFLNNCYSFNQQLNIPASMTTGLGGSFMKNCVSFNKPIILPSSVTVIPSEFLMGCYNFNQELNLPPKLTVINMNFMQNCYAFSRTIKVPDTATAITASFMSNCHNFTSLDIGAVNPAKFTVSDNTLSTTVVGKMNYVGVTVIGDNSAAFVARFPAKTTSPYRNVIAG</sequence>
<dbReference type="InterPro" id="IPR032675">
    <property type="entry name" value="LRR_dom_sf"/>
</dbReference>
<dbReference type="Proteomes" id="UP000292886">
    <property type="component" value="Chromosome"/>
</dbReference>
<evidence type="ECO:0008006" key="3">
    <source>
        <dbReference type="Google" id="ProtNLM"/>
    </source>
</evidence>
<keyword evidence="2" id="KW-1185">Reference proteome</keyword>
<evidence type="ECO:0000313" key="1">
    <source>
        <dbReference type="EMBL" id="QBO35370.1"/>
    </source>
</evidence>